<dbReference type="Proteomes" id="UP000240974">
    <property type="component" value="Unassembled WGS sequence"/>
</dbReference>
<proteinExistence type="predicted"/>
<gene>
    <name evidence="3" type="ORF">C7U54_06660</name>
    <name evidence="2" type="ORF">Fi14EGH31_26040</name>
</gene>
<dbReference type="GeneID" id="70581044"/>
<dbReference type="RefSeq" id="WP_107029747.1">
    <property type="nucleotide sequence ID" value="NZ_AP024085.1"/>
</dbReference>
<evidence type="ECO:0000313" key="2">
    <source>
        <dbReference type="EMBL" id="BCL58892.1"/>
    </source>
</evidence>
<organism evidence="3 4">
    <name type="scientific">Faecalibacillus intestinalis</name>
    <dbReference type="NCBI Taxonomy" id="1982626"/>
    <lineage>
        <taxon>Bacteria</taxon>
        <taxon>Bacillati</taxon>
        <taxon>Bacillota</taxon>
        <taxon>Erysipelotrichia</taxon>
        <taxon>Erysipelotrichales</taxon>
        <taxon>Coprobacillaceae</taxon>
        <taxon>Faecalibacillus</taxon>
    </lineage>
</organism>
<reference evidence="5" key="3">
    <citation type="submission" date="2020-09" db="EMBL/GenBank/DDBJ databases">
        <title>Complete genome sequencing of Faecalibacillus intestinalis strain 14EGH31.</title>
        <authorList>
            <person name="Sakamoto M."/>
            <person name="Murakami T."/>
            <person name="Mori H."/>
        </authorList>
    </citation>
    <scope>NUCLEOTIDE SEQUENCE [LARGE SCALE GENOMIC DNA]</scope>
    <source>
        <strain evidence="5">14EGH31</strain>
    </source>
</reference>
<dbReference type="AlphaFoldDB" id="A0A2T3G1T5"/>
<keyword evidence="1" id="KW-0472">Membrane</keyword>
<evidence type="ECO:0000256" key="1">
    <source>
        <dbReference type="SAM" id="Phobius"/>
    </source>
</evidence>
<dbReference type="KEGG" id="fit:Fi14EGH31_26040"/>
<evidence type="ECO:0000313" key="4">
    <source>
        <dbReference type="Proteomes" id="UP000240974"/>
    </source>
</evidence>
<feature type="transmembrane region" description="Helical" evidence="1">
    <location>
        <begin position="72"/>
        <end position="89"/>
    </location>
</feature>
<name>A0A2T3G1T5_9FIRM</name>
<keyword evidence="1" id="KW-0812">Transmembrane</keyword>
<dbReference type="Proteomes" id="UP000593842">
    <property type="component" value="Chromosome"/>
</dbReference>
<sequence>MITFLYFCCIEIALIYLLDVPKEFFKKYLIVCLLSNSLINAIASTLLLQDVLFLEVICFFLFYFLDRNITEILFYLSFSLVIKDIVLLLPFYEAISFIVFMIIIALMIYIKHFYPIDNQNMYWGLLMLISISTLCVYHILYYDFLDVLGVNRNLIILITLVLTIIFSYYLFFRYTKLYHEQQLLNQAVNYFKNDQQNYAFIEKKNNELNKLKHDLKYEYLQMKEYVKRKEFETVNQMIDQKVASLDQEEMIITSGNKLFDAFVNMKLEQLKLEHITPTMIISIQDISFINDEHLNIIISYLFDIAMNCIQNNELEIKAIQDECVFEIAIFISQGIENIDRMKYDTLKLILKKYQGSIKIIHENQNINISLLIPVSR</sequence>
<keyword evidence="1" id="KW-1133">Transmembrane helix</keyword>
<evidence type="ECO:0000313" key="3">
    <source>
        <dbReference type="EMBL" id="PST41488.1"/>
    </source>
</evidence>
<reference evidence="3 4" key="1">
    <citation type="journal article" date="2019" name="Int. J. Syst. Evol. Microbiol.">
        <title>Faecalibacillus intestinalis gen. nov., sp. nov. and Faecalibacillus faecis sp. nov., isolated from human faeces.</title>
        <authorList>
            <person name="Seo B."/>
            <person name="Jeon K."/>
            <person name="Baek I."/>
            <person name="Lee Y.M."/>
            <person name="Baek K."/>
            <person name="Ko G."/>
        </authorList>
    </citation>
    <scope>NUCLEOTIDE SEQUENCE [LARGE SCALE GENOMIC DNA]</scope>
    <source>
        <strain evidence="3 4">SNUG30099</strain>
    </source>
</reference>
<keyword evidence="4" id="KW-1185">Reference proteome</keyword>
<feature type="transmembrane region" description="Helical" evidence="1">
    <location>
        <begin position="154"/>
        <end position="172"/>
    </location>
</feature>
<protein>
    <recommendedName>
        <fullName evidence="6">Sensor histidine kinase NatK C-terminal domain-containing protein</fullName>
    </recommendedName>
</protein>
<reference evidence="2" key="2">
    <citation type="journal article" date="2020" name="Microbiol. Resour. Announc.">
        <title>Complete Genome Sequence of Faecalibacillus intestinalis JCM 34082, Isolated from Feces from a Healthy Japanese Female.</title>
        <authorList>
            <person name="Sakamoto M."/>
            <person name="Ikeyama N."/>
            <person name="Toyoda A."/>
            <person name="Murakami T."/>
            <person name="Mori H."/>
            <person name="Ohkuma M."/>
        </authorList>
    </citation>
    <scope>NUCLEOTIDE SEQUENCE</scope>
    <source>
        <strain evidence="2">14EGH31</strain>
    </source>
</reference>
<evidence type="ECO:0008006" key="6">
    <source>
        <dbReference type="Google" id="ProtNLM"/>
    </source>
</evidence>
<dbReference type="EMBL" id="AP024085">
    <property type="protein sequence ID" value="BCL58892.1"/>
    <property type="molecule type" value="Genomic_DNA"/>
</dbReference>
<dbReference type="EMBL" id="PYLQ01000007">
    <property type="protein sequence ID" value="PST41488.1"/>
    <property type="molecule type" value="Genomic_DNA"/>
</dbReference>
<feature type="transmembrane region" description="Helical" evidence="1">
    <location>
        <begin position="41"/>
        <end position="65"/>
    </location>
</feature>
<feature type="transmembrane region" description="Helical" evidence="1">
    <location>
        <begin position="95"/>
        <end position="114"/>
    </location>
</feature>
<feature type="transmembrane region" description="Helical" evidence="1">
    <location>
        <begin position="121"/>
        <end position="142"/>
    </location>
</feature>
<evidence type="ECO:0000313" key="5">
    <source>
        <dbReference type="Proteomes" id="UP000593842"/>
    </source>
</evidence>
<accession>A0A2T3G1T5</accession>